<reference evidence="2" key="2">
    <citation type="journal article" date="2022" name="Microbiol. Resour. Announc.">
        <title>Genome Sequence of Cupriavidus campinensis Strain G5, a Member of a Bacterial Consortium Capable of Polyethylene Degradation.</title>
        <authorList>
            <person name="Schneider B."/>
            <person name="Pfeiffer F."/>
            <person name="Dyall-Smith M."/>
            <person name="Kunte H.J."/>
        </authorList>
    </citation>
    <scope>NUCLEOTIDE SEQUENCE</scope>
    <source>
        <strain evidence="2">G5</strain>
    </source>
</reference>
<name>A0AAE9I2T9_9BURK</name>
<dbReference type="InterPro" id="IPR038573">
    <property type="entry name" value="BrnT_sf"/>
</dbReference>
<dbReference type="RefSeq" id="WP_144196013.1">
    <property type="nucleotide sequence ID" value="NZ_CP097330.1"/>
</dbReference>
<proteinExistence type="predicted"/>
<dbReference type="Proteomes" id="UP000318943">
    <property type="component" value="Unassembled WGS sequence"/>
</dbReference>
<dbReference type="Gene3D" id="3.10.450.530">
    <property type="entry name" value="Ribonuclease toxin, BrnT, of type II toxin-antitoxin system"/>
    <property type="match status" value="1"/>
</dbReference>
<reference evidence="2" key="3">
    <citation type="submission" date="2022-05" db="EMBL/GenBank/DDBJ databases">
        <authorList>
            <person name="Kunte H.-J."/>
        </authorList>
    </citation>
    <scope>NUCLEOTIDE SEQUENCE</scope>
    <source>
        <strain evidence="2">G5</strain>
    </source>
</reference>
<organism evidence="2 4">
    <name type="scientific">Cupriavidus campinensis</name>
    <dbReference type="NCBI Taxonomy" id="151783"/>
    <lineage>
        <taxon>Bacteria</taxon>
        <taxon>Pseudomonadati</taxon>
        <taxon>Pseudomonadota</taxon>
        <taxon>Betaproteobacteria</taxon>
        <taxon>Burkholderiales</taxon>
        <taxon>Burkholderiaceae</taxon>
        <taxon>Cupriavidus</taxon>
    </lineage>
</organism>
<accession>A0AAE9I2T9</accession>
<keyword evidence="3" id="KW-1185">Reference proteome</keyword>
<dbReference type="EMBL" id="CP097330">
    <property type="protein sequence ID" value="URF05251.1"/>
    <property type="molecule type" value="Genomic_DNA"/>
</dbReference>
<gene>
    <name evidence="1" type="ORF">FGG12_03260</name>
    <name evidence="2" type="ORF">M5D45_05350</name>
</gene>
<dbReference type="EMBL" id="VCIZ01000001">
    <property type="protein sequence ID" value="TSP14671.1"/>
    <property type="molecule type" value="Genomic_DNA"/>
</dbReference>
<sequence length="111" mass="12647">MGKKYVDPFHCCPYTNSVSIEFDAAKDLANRFKHGVSLEVAAMLDLDAAQFINDTRHDYNEARTIVVGPIGPRVYVMVYTMRGNVMRVISLRRANRREVLNYVDKANDPHS</sequence>
<evidence type="ECO:0000313" key="4">
    <source>
        <dbReference type="Proteomes" id="UP001056132"/>
    </source>
</evidence>
<dbReference type="AlphaFoldDB" id="A0AAE9I2T9"/>
<evidence type="ECO:0000313" key="1">
    <source>
        <dbReference type="EMBL" id="TSP14671.1"/>
    </source>
</evidence>
<reference evidence="1 3" key="1">
    <citation type="submission" date="2019-05" db="EMBL/GenBank/DDBJ databases">
        <title>Whole genome sequence analysis of Cupriavidus campinensis S14E4C strain.</title>
        <authorList>
            <person name="Abbaszade G."/>
            <person name="Szabo A."/>
            <person name="Toumi M."/>
            <person name="Toth E."/>
        </authorList>
    </citation>
    <scope>NUCLEOTIDE SEQUENCE [LARGE SCALE GENOMIC DNA]</scope>
    <source>
        <strain evidence="1 3">S14E4C</strain>
    </source>
</reference>
<protein>
    <submittedName>
        <fullName evidence="2">BrnT family toxin</fullName>
    </submittedName>
</protein>
<dbReference type="InterPro" id="IPR007460">
    <property type="entry name" value="BrnT_toxin"/>
</dbReference>
<dbReference type="Pfam" id="PF04365">
    <property type="entry name" value="BrnT_toxin"/>
    <property type="match status" value="1"/>
</dbReference>
<evidence type="ECO:0000313" key="2">
    <source>
        <dbReference type="EMBL" id="URF05251.1"/>
    </source>
</evidence>
<dbReference type="Proteomes" id="UP001056132">
    <property type="component" value="Chromosome 1"/>
</dbReference>
<dbReference type="KEGG" id="ccam:M5D45_05350"/>
<evidence type="ECO:0000313" key="3">
    <source>
        <dbReference type="Proteomes" id="UP000318943"/>
    </source>
</evidence>